<evidence type="ECO:0000313" key="2">
    <source>
        <dbReference type="EMBL" id="KAK4310527.1"/>
    </source>
</evidence>
<dbReference type="EMBL" id="JAWZYT010001628">
    <property type="protein sequence ID" value="KAK4310527.1"/>
    <property type="molecule type" value="Genomic_DNA"/>
</dbReference>
<keyword evidence="1" id="KW-1133">Transmembrane helix</keyword>
<dbReference type="Proteomes" id="UP001292094">
    <property type="component" value="Unassembled WGS sequence"/>
</dbReference>
<proteinExistence type="predicted"/>
<reference evidence="2" key="1">
    <citation type="submission" date="2023-11" db="EMBL/GenBank/DDBJ databases">
        <title>Genome assemblies of two species of porcelain crab, Petrolisthes cinctipes and Petrolisthes manimaculis (Anomura: Porcellanidae).</title>
        <authorList>
            <person name="Angst P."/>
        </authorList>
    </citation>
    <scope>NUCLEOTIDE SEQUENCE</scope>
    <source>
        <strain evidence="2">PB745_02</strain>
        <tissue evidence="2">Gill</tissue>
    </source>
</reference>
<protein>
    <submittedName>
        <fullName evidence="2">Uncharacterized protein</fullName>
    </submittedName>
</protein>
<comment type="caution">
    <text evidence="2">The sequence shown here is derived from an EMBL/GenBank/DDBJ whole genome shotgun (WGS) entry which is preliminary data.</text>
</comment>
<keyword evidence="1" id="KW-0472">Membrane</keyword>
<accession>A0AAE1PNS5</accession>
<dbReference type="AlphaFoldDB" id="A0AAE1PNS5"/>
<name>A0AAE1PNS5_9EUCA</name>
<evidence type="ECO:0000256" key="1">
    <source>
        <dbReference type="SAM" id="Phobius"/>
    </source>
</evidence>
<sequence length="70" mass="7641">MAHSPDIQFTRNQSLKDINLKVGVVPALLGITGFPLMCPFSTNQRKRTIEADTTELGAAQSYNGSYKANI</sequence>
<feature type="transmembrane region" description="Helical" evidence="1">
    <location>
        <begin position="20"/>
        <end position="38"/>
    </location>
</feature>
<organism evidence="2 3">
    <name type="scientific">Petrolisthes manimaculis</name>
    <dbReference type="NCBI Taxonomy" id="1843537"/>
    <lineage>
        <taxon>Eukaryota</taxon>
        <taxon>Metazoa</taxon>
        <taxon>Ecdysozoa</taxon>
        <taxon>Arthropoda</taxon>
        <taxon>Crustacea</taxon>
        <taxon>Multicrustacea</taxon>
        <taxon>Malacostraca</taxon>
        <taxon>Eumalacostraca</taxon>
        <taxon>Eucarida</taxon>
        <taxon>Decapoda</taxon>
        <taxon>Pleocyemata</taxon>
        <taxon>Anomura</taxon>
        <taxon>Galatheoidea</taxon>
        <taxon>Porcellanidae</taxon>
        <taxon>Petrolisthes</taxon>
    </lineage>
</organism>
<keyword evidence="3" id="KW-1185">Reference proteome</keyword>
<evidence type="ECO:0000313" key="3">
    <source>
        <dbReference type="Proteomes" id="UP001292094"/>
    </source>
</evidence>
<keyword evidence="1" id="KW-0812">Transmembrane</keyword>
<gene>
    <name evidence="2" type="ORF">Pmani_017918</name>
</gene>